<dbReference type="RefSeq" id="XP_005848098.1">
    <property type="nucleotide sequence ID" value="XM_005848036.1"/>
</dbReference>
<dbReference type="KEGG" id="cvr:CHLNCDRAFT_52073"/>
<dbReference type="STRING" id="554065.E1ZEA6"/>
<dbReference type="GeneID" id="17355325"/>
<evidence type="ECO:0000256" key="1">
    <source>
        <dbReference type="SAM" id="MobiDB-lite"/>
    </source>
</evidence>
<dbReference type="EMBL" id="GL433843">
    <property type="protein sequence ID" value="EFN55996.1"/>
    <property type="molecule type" value="Genomic_DNA"/>
</dbReference>
<feature type="region of interest" description="Disordered" evidence="1">
    <location>
        <begin position="89"/>
        <end position="116"/>
    </location>
</feature>
<keyword evidence="2" id="KW-0732">Signal</keyword>
<keyword evidence="5" id="KW-1185">Reference proteome</keyword>
<dbReference type="AlphaFoldDB" id="E1ZEA6"/>
<protein>
    <recommendedName>
        <fullName evidence="3">DUF7811 domain-containing protein</fullName>
    </recommendedName>
</protein>
<feature type="domain" description="DUF7811" evidence="3">
    <location>
        <begin position="177"/>
        <end position="299"/>
    </location>
</feature>
<evidence type="ECO:0000313" key="4">
    <source>
        <dbReference type="EMBL" id="EFN55996.1"/>
    </source>
</evidence>
<evidence type="ECO:0000259" key="3">
    <source>
        <dbReference type="Pfam" id="PF25103"/>
    </source>
</evidence>
<dbReference type="Proteomes" id="UP000008141">
    <property type="component" value="Unassembled WGS sequence"/>
</dbReference>
<accession>E1ZEA6</accession>
<organism evidence="5">
    <name type="scientific">Chlorella variabilis</name>
    <name type="common">Green alga</name>
    <dbReference type="NCBI Taxonomy" id="554065"/>
    <lineage>
        <taxon>Eukaryota</taxon>
        <taxon>Viridiplantae</taxon>
        <taxon>Chlorophyta</taxon>
        <taxon>core chlorophytes</taxon>
        <taxon>Trebouxiophyceae</taxon>
        <taxon>Chlorellales</taxon>
        <taxon>Chlorellaceae</taxon>
        <taxon>Chlorella clade</taxon>
        <taxon>Chlorella</taxon>
    </lineage>
</organism>
<name>E1ZEA6_CHLVA</name>
<sequence>MSLAATAAACAAACAASMAGSAAGTGSSAAGAAGAFSAGTVASSTGAAGSCAAGASPAGGASTGGCSSWGTTGCSASAMVRKIDKVPSAARKLAPSRAPPARTAVLTRARHGPRRRWWSESWEADDAGAEGWGLDGPLAPGSSDAPIFVDQITTFFCSDGSVVQLGATPHLLQQLERRGAQRRSEGDTLPLPGEQGLCIGSVFRISATNGIEPSRRVNLAGFCFSTEQLYERVEDTVLARGGEVFETQRLLKSGVHEALVMTVAIPLLWGVPPEYERLKAGIKTGGGIIDKIERQWVIY</sequence>
<dbReference type="InParanoid" id="E1ZEA6"/>
<reference evidence="4 5" key="1">
    <citation type="journal article" date="2010" name="Plant Cell">
        <title>The Chlorella variabilis NC64A genome reveals adaptation to photosymbiosis, coevolution with viruses, and cryptic sex.</title>
        <authorList>
            <person name="Blanc G."/>
            <person name="Duncan G."/>
            <person name="Agarkova I."/>
            <person name="Borodovsky M."/>
            <person name="Gurnon J."/>
            <person name="Kuo A."/>
            <person name="Lindquist E."/>
            <person name="Lucas S."/>
            <person name="Pangilinan J."/>
            <person name="Polle J."/>
            <person name="Salamov A."/>
            <person name="Terry A."/>
            <person name="Yamada T."/>
            <person name="Dunigan D.D."/>
            <person name="Grigoriev I.V."/>
            <person name="Claverie J.M."/>
            <person name="Van Etten J.L."/>
        </authorList>
    </citation>
    <scope>NUCLEOTIDE SEQUENCE [LARGE SCALE GENOMIC DNA]</scope>
    <source>
        <strain evidence="4 5">NC64A</strain>
    </source>
</reference>
<dbReference type="eggNOG" id="ENOG502QRJB">
    <property type="taxonomic scope" value="Eukaryota"/>
</dbReference>
<dbReference type="PANTHER" id="PTHR36739">
    <property type="entry name" value="D-TAGATOSE-1,6-BISPHOSPHATE ALDOLASE SUBUNIT"/>
    <property type="match status" value="1"/>
</dbReference>
<evidence type="ECO:0000256" key="2">
    <source>
        <dbReference type="SAM" id="SignalP"/>
    </source>
</evidence>
<dbReference type="Pfam" id="PF25103">
    <property type="entry name" value="DUF7811"/>
    <property type="match status" value="1"/>
</dbReference>
<feature type="signal peptide" evidence="2">
    <location>
        <begin position="1"/>
        <end position="24"/>
    </location>
</feature>
<feature type="chain" id="PRO_5003156230" description="DUF7811 domain-containing protein" evidence="2">
    <location>
        <begin position="25"/>
        <end position="299"/>
    </location>
</feature>
<dbReference type="PANTHER" id="PTHR36739:SF1">
    <property type="entry name" value="D-TAGATOSE-1,6-BISPHOSPHATE ALDOLASE SUBUNIT"/>
    <property type="match status" value="1"/>
</dbReference>
<dbReference type="FunCoup" id="E1ZEA6">
    <property type="interactions" value="117"/>
</dbReference>
<proteinExistence type="predicted"/>
<gene>
    <name evidence="4" type="ORF">CHLNCDRAFT_52073</name>
</gene>
<dbReference type="InterPro" id="IPR056713">
    <property type="entry name" value="DUF7811"/>
</dbReference>
<dbReference type="OrthoDB" id="2018054at2759"/>
<evidence type="ECO:0000313" key="5">
    <source>
        <dbReference type="Proteomes" id="UP000008141"/>
    </source>
</evidence>